<dbReference type="Proteomes" id="UP000198510">
    <property type="component" value="Unassembled WGS sequence"/>
</dbReference>
<dbReference type="PANTHER" id="PTHR13966:SF5">
    <property type="entry name" value="ENDONUCLEASE G, MITOCHONDRIAL"/>
    <property type="match status" value="1"/>
</dbReference>
<evidence type="ECO:0000259" key="14">
    <source>
        <dbReference type="SMART" id="SM00892"/>
    </source>
</evidence>
<keyword evidence="12" id="KW-1133">Transmembrane helix</keyword>
<keyword evidence="3 10" id="KW-0540">Nuclease</keyword>
<dbReference type="Pfam" id="PF01223">
    <property type="entry name" value="Endonuclease_NS"/>
    <property type="match status" value="1"/>
</dbReference>
<proteinExistence type="inferred from homology"/>
<feature type="compositionally biased region" description="Polar residues" evidence="11">
    <location>
        <begin position="78"/>
        <end position="91"/>
    </location>
</feature>
<dbReference type="GO" id="GO:0003676">
    <property type="term" value="F:nucleic acid binding"/>
    <property type="evidence" value="ECO:0007669"/>
    <property type="project" value="InterPro"/>
</dbReference>
<dbReference type="InterPro" id="IPR018524">
    <property type="entry name" value="DNA/RNA_endonuclease_AS"/>
</dbReference>
<dbReference type="InterPro" id="IPR020821">
    <property type="entry name" value="ENPP1-3/EXOG-like_nuc-like"/>
</dbReference>
<reference evidence="15 16" key="1">
    <citation type="submission" date="2016-10" db="EMBL/GenBank/DDBJ databases">
        <authorList>
            <person name="de Groot N.N."/>
        </authorList>
    </citation>
    <scope>NUCLEOTIDE SEQUENCE [LARGE SCALE GENOMIC DNA]</scope>
    <source>
        <strain evidence="15 16">DSM 25186</strain>
    </source>
</reference>
<evidence type="ECO:0000256" key="3">
    <source>
        <dbReference type="ARBA" id="ARBA00022722"/>
    </source>
</evidence>
<feature type="active site" description="Proton acceptor" evidence="8">
    <location>
        <position position="184"/>
    </location>
</feature>
<evidence type="ECO:0000256" key="11">
    <source>
        <dbReference type="SAM" id="MobiDB-lite"/>
    </source>
</evidence>
<dbReference type="AlphaFoldDB" id="A0A1G9K8Q1"/>
<dbReference type="RefSeq" id="WP_218127098.1">
    <property type="nucleotide sequence ID" value="NZ_FNFO01000006.1"/>
</dbReference>
<evidence type="ECO:0000256" key="5">
    <source>
        <dbReference type="ARBA" id="ARBA00022759"/>
    </source>
</evidence>
<feature type="domain" description="DNA/RNA non-specific endonuclease/pyrophosphatase/phosphodiesterase" evidence="14">
    <location>
        <begin position="122"/>
        <end position="315"/>
    </location>
</feature>
<dbReference type="SUPFAM" id="SSF54060">
    <property type="entry name" value="His-Me finger endonucleases"/>
    <property type="match status" value="1"/>
</dbReference>
<evidence type="ECO:0000256" key="8">
    <source>
        <dbReference type="PIRSR" id="PIRSR640255-1"/>
    </source>
</evidence>
<dbReference type="InterPro" id="IPR044929">
    <property type="entry name" value="DNA/RNA_non-sp_Endonuclease_sf"/>
</dbReference>
<evidence type="ECO:0000256" key="7">
    <source>
        <dbReference type="ARBA" id="ARBA00022842"/>
    </source>
</evidence>
<evidence type="ECO:0000256" key="10">
    <source>
        <dbReference type="RuleBase" id="RU366055"/>
    </source>
</evidence>
<dbReference type="PROSITE" id="PS01070">
    <property type="entry name" value="NUCLEASE_NON_SPEC"/>
    <property type="match status" value="1"/>
</dbReference>
<dbReference type="InterPro" id="IPR001604">
    <property type="entry name" value="Endo_G_ENPP1-like_dom"/>
</dbReference>
<dbReference type="GO" id="GO:0016787">
    <property type="term" value="F:hydrolase activity"/>
    <property type="evidence" value="ECO:0007669"/>
    <property type="project" value="UniProtKB-KW"/>
</dbReference>
<evidence type="ECO:0000313" key="15">
    <source>
        <dbReference type="EMBL" id="SDL45653.1"/>
    </source>
</evidence>
<sequence length="330" mass="37256">MASQNKRNGFGTWLVVFLIVLVVVLGLWYWYRHTRDVRRHERQERARAEQPQPATAPEVPSVDTSAFGQVQERMRDPASTTSPNPEITVNPTGGPIRYTGYDFTKAPGFEYPRPVPGQQIVRYTGYTLSYSEADEQAAWVAYQLTKSEVRGKVERTDNFREDDQIKTGSAAASDYRNSGYDRGHMAPAGDMKWSKKAMSETFYYSNMSPQAPAFNRGIWNELEQKVRNWAEKEGDLYIVTGPVLEPGLKKIGTNGVSVPRFYYKVVLDARGPELKAIAFLLPNRGSQKELSSFVVSIDSVEQRTGLDFFPQLPDDLEVALESSTSLQGWF</sequence>
<keyword evidence="16" id="KW-1185">Reference proteome</keyword>
<evidence type="ECO:0000256" key="12">
    <source>
        <dbReference type="SAM" id="Phobius"/>
    </source>
</evidence>
<feature type="domain" description="ENPP1-3/EXOG-like endonuclease/phosphodiesterase" evidence="13">
    <location>
        <begin position="123"/>
        <end position="315"/>
    </location>
</feature>
<comment type="cofactor">
    <cofactor evidence="1 10">
        <name>Mg(2+)</name>
        <dbReference type="ChEBI" id="CHEBI:18420"/>
    </cofactor>
</comment>
<name>A0A1G9K8Q1_9BACT</name>
<evidence type="ECO:0000256" key="9">
    <source>
        <dbReference type="PIRSR" id="PIRSR640255-2"/>
    </source>
</evidence>
<dbReference type="Gene3D" id="3.40.570.10">
    <property type="entry name" value="Extracellular Endonuclease, subunit A"/>
    <property type="match status" value="1"/>
</dbReference>
<dbReference type="SMART" id="SM00477">
    <property type="entry name" value="NUC"/>
    <property type="match status" value="1"/>
</dbReference>
<dbReference type="EMBL" id="FNFO01000006">
    <property type="protein sequence ID" value="SDL45653.1"/>
    <property type="molecule type" value="Genomic_DNA"/>
</dbReference>
<comment type="similarity">
    <text evidence="2 10">Belongs to the DNA/RNA non-specific endonuclease family.</text>
</comment>
<dbReference type="GO" id="GO:0004519">
    <property type="term" value="F:endonuclease activity"/>
    <property type="evidence" value="ECO:0007669"/>
    <property type="project" value="UniProtKB-UniRule"/>
</dbReference>
<dbReference type="CDD" id="cd00091">
    <property type="entry name" value="NUC"/>
    <property type="match status" value="1"/>
</dbReference>
<evidence type="ECO:0000256" key="1">
    <source>
        <dbReference type="ARBA" id="ARBA00001946"/>
    </source>
</evidence>
<keyword evidence="5 10" id="KW-0255">Endonuclease</keyword>
<accession>A0A1G9K8Q1</accession>
<protein>
    <recommendedName>
        <fullName evidence="10">Endonuclease</fullName>
        <ecNumber evidence="10">3.1.30.-</ecNumber>
    </recommendedName>
</protein>
<dbReference type="SMART" id="SM00892">
    <property type="entry name" value="Endonuclease_NS"/>
    <property type="match status" value="1"/>
</dbReference>
<feature type="binding site" evidence="9">
    <location>
        <position position="215"/>
    </location>
    <ligand>
        <name>Mg(2+)</name>
        <dbReference type="ChEBI" id="CHEBI:18420"/>
        <note>catalytic</note>
    </ligand>
</feature>
<organism evidence="15 16">
    <name type="scientific">Catalinimonas alkaloidigena</name>
    <dbReference type="NCBI Taxonomy" id="1075417"/>
    <lineage>
        <taxon>Bacteria</taxon>
        <taxon>Pseudomonadati</taxon>
        <taxon>Bacteroidota</taxon>
        <taxon>Cytophagia</taxon>
        <taxon>Cytophagales</taxon>
        <taxon>Catalimonadaceae</taxon>
        <taxon>Catalinimonas</taxon>
    </lineage>
</organism>
<evidence type="ECO:0000256" key="2">
    <source>
        <dbReference type="ARBA" id="ARBA00010052"/>
    </source>
</evidence>
<keyword evidence="6 10" id="KW-0378">Hydrolase</keyword>
<dbReference type="InterPro" id="IPR040255">
    <property type="entry name" value="Non-specific_endonuclease"/>
</dbReference>
<dbReference type="STRING" id="1075417.SAMN05421823_10675"/>
<evidence type="ECO:0000256" key="6">
    <source>
        <dbReference type="ARBA" id="ARBA00022801"/>
    </source>
</evidence>
<dbReference type="PANTHER" id="PTHR13966">
    <property type="entry name" value="ENDONUCLEASE RELATED"/>
    <property type="match status" value="1"/>
</dbReference>
<evidence type="ECO:0000313" key="16">
    <source>
        <dbReference type="Proteomes" id="UP000198510"/>
    </source>
</evidence>
<feature type="transmembrane region" description="Helical" evidence="12">
    <location>
        <begin position="12"/>
        <end position="31"/>
    </location>
</feature>
<keyword evidence="12" id="KW-0812">Transmembrane</keyword>
<evidence type="ECO:0000259" key="13">
    <source>
        <dbReference type="SMART" id="SM00477"/>
    </source>
</evidence>
<keyword evidence="12" id="KW-0472">Membrane</keyword>
<keyword evidence="4 9" id="KW-0479">Metal-binding</keyword>
<gene>
    <name evidence="15" type="ORF">SAMN05421823_10675</name>
</gene>
<dbReference type="GO" id="GO:0046872">
    <property type="term" value="F:metal ion binding"/>
    <property type="evidence" value="ECO:0007669"/>
    <property type="project" value="UniProtKB-KW"/>
</dbReference>
<feature type="region of interest" description="Disordered" evidence="11">
    <location>
        <begin position="42"/>
        <end position="95"/>
    </location>
</feature>
<dbReference type="InterPro" id="IPR044925">
    <property type="entry name" value="His-Me_finger_sf"/>
</dbReference>
<keyword evidence="7" id="KW-0460">Magnesium</keyword>
<evidence type="ECO:0000256" key="4">
    <source>
        <dbReference type="ARBA" id="ARBA00022723"/>
    </source>
</evidence>
<dbReference type="EC" id="3.1.30.-" evidence="10"/>